<dbReference type="PANTHER" id="PTHR23501">
    <property type="entry name" value="MAJOR FACILITATOR SUPERFAMILY"/>
    <property type="match status" value="1"/>
</dbReference>
<feature type="transmembrane region" description="Helical" evidence="5">
    <location>
        <begin position="518"/>
        <end position="539"/>
    </location>
</feature>
<dbReference type="Pfam" id="PF07690">
    <property type="entry name" value="MFS_1"/>
    <property type="match status" value="1"/>
</dbReference>
<feature type="transmembrane region" description="Helical" evidence="5">
    <location>
        <begin position="353"/>
        <end position="372"/>
    </location>
</feature>
<dbReference type="InterPro" id="IPR020846">
    <property type="entry name" value="MFS_dom"/>
</dbReference>
<dbReference type="GO" id="GO:0005886">
    <property type="term" value="C:plasma membrane"/>
    <property type="evidence" value="ECO:0007669"/>
    <property type="project" value="TreeGrafter"/>
</dbReference>
<organism evidence="7 8">
    <name type="scientific">Aureobasidium pullulans</name>
    <name type="common">Black yeast</name>
    <name type="synonym">Pullularia pullulans</name>
    <dbReference type="NCBI Taxonomy" id="5580"/>
    <lineage>
        <taxon>Eukaryota</taxon>
        <taxon>Fungi</taxon>
        <taxon>Dikarya</taxon>
        <taxon>Ascomycota</taxon>
        <taxon>Pezizomycotina</taxon>
        <taxon>Dothideomycetes</taxon>
        <taxon>Dothideomycetidae</taxon>
        <taxon>Dothideales</taxon>
        <taxon>Saccotheciaceae</taxon>
        <taxon>Aureobasidium</taxon>
    </lineage>
</organism>
<feature type="transmembrane region" description="Helical" evidence="5">
    <location>
        <begin position="461"/>
        <end position="484"/>
    </location>
</feature>
<feature type="domain" description="Major facilitator superfamily (MFS) profile" evidence="6">
    <location>
        <begin position="155"/>
        <end position="600"/>
    </location>
</feature>
<dbReference type="Proteomes" id="UP000308953">
    <property type="component" value="Unassembled WGS sequence"/>
</dbReference>
<evidence type="ECO:0000256" key="1">
    <source>
        <dbReference type="ARBA" id="ARBA00004141"/>
    </source>
</evidence>
<feature type="transmembrane region" description="Helical" evidence="5">
    <location>
        <begin position="424"/>
        <end position="441"/>
    </location>
</feature>
<keyword evidence="3 5" id="KW-1133">Transmembrane helix</keyword>
<feature type="transmembrane region" description="Helical" evidence="5">
    <location>
        <begin position="224"/>
        <end position="247"/>
    </location>
</feature>
<dbReference type="PROSITE" id="PS50850">
    <property type="entry name" value="MFS"/>
    <property type="match status" value="1"/>
</dbReference>
<accession>A0A4S9EWF7</accession>
<feature type="transmembrane region" description="Helical" evidence="5">
    <location>
        <begin position="253"/>
        <end position="274"/>
    </location>
</feature>
<feature type="transmembrane region" description="Helical" evidence="5">
    <location>
        <begin position="491"/>
        <end position="512"/>
    </location>
</feature>
<protein>
    <submittedName>
        <fullName evidence="7">MFS general substrate transporter</fullName>
    </submittedName>
</protein>
<feature type="transmembrane region" description="Helical" evidence="5">
    <location>
        <begin position="152"/>
        <end position="172"/>
    </location>
</feature>
<dbReference type="InterPro" id="IPR036259">
    <property type="entry name" value="MFS_trans_sf"/>
</dbReference>
<name>A0A4S9EWF7_AURPU</name>
<feature type="transmembrane region" description="Helical" evidence="5">
    <location>
        <begin position="546"/>
        <end position="574"/>
    </location>
</feature>
<dbReference type="InterPro" id="IPR011701">
    <property type="entry name" value="MFS"/>
</dbReference>
<keyword evidence="2 5" id="KW-0812">Transmembrane</keyword>
<reference evidence="7 8" key="1">
    <citation type="submission" date="2018-10" db="EMBL/GenBank/DDBJ databases">
        <title>Fifty Aureobasidium pullulans genomes reveal a recombining polyextremotolerant generalist.</title>
        <authorList>
            <person name="Gostincar C."/>
            <person name="Turk M."/>
            <person name="Zajc J."/>
            <person name="Gunde-Cimerman N."/>
        </authorList>
    </citation>
    <scope>NUCLEOTIDE SEQUENCE [LARGE SCALE GENOMIC DNA]</scope>
    <source>
        <strain evidence="7 8">EXF-9785</strain>
    </source>
</reference>
<comment type="subcellular location">
    <subcellularLocation>
        <location evidence="1">Membrane</location>
        <topology evidence="1">Multi-pass membrane protein</topology>
    </subcellularLocation>
</comment>
<proteinExistence type="predicted"/>
<evidence type="ECO:0000259" key="6">
    <source>
        <dbReference type="PROSITE" id="PS50850"/>
    </source>
</evidence>
<evidence type="ECO:0000256" key="4">
    <source>
        <dbReference type="ARBA" id="ARBA00023136"/>
    </source>
</evidence>
<feature type="transmembrane region" description="Helical" evidence="5">
    <location>
        <begin position="311"/>
        <end position="332"/>
    </location>
</feature>
<dbReference type="InterPro" id="IPR053791">
    <property type="entry name" value="MFS_Tri12-like"/>
</dbReference>
<gene>
    <name evidence="7" type="ORF">D6D10_04489</name>
</gene>
<dbReference type="PANTHER" id="PTHR23501:SF195">
    <property type="entry name" value="PEP5"/>
    <property type="match status" value="1"/>
</dbReference>
<keyword evidence="4 5" id="KW-0472">Membrane</keyword>
<evidence type="ECO:0000256" key="3">
    <source>
        <dbReference type="ARBA" id="ARBA00022989"/>
    </source>
</evidence>
<dbReference type="CDD" id="cd06179">
    <property type="entry name" value="MFS_TRI12_like"/>
    <property type="match status" value="1"/>
</dbReference>
<dbReference type="AlphaFoldDB" id="A0A4S9EWF7"/>
<dbReference type="Gene3D" id="1.20.1250.20">
    <property type="entry name" value="MFS general substrate transporter like domains"/>
    <property type="match status" value="1"/>
</dbReference>
<feature type="transmembrane region" description="Helical" evidence="5">
    <location>
        <begin position="192"/>
        <end position="212"/>
    </location>
</feature>
<evidence type="ECO:0000256" key="5">
    <source>
        <dbReference type="SAM" id="Phobius"/>
    </source>
</evidence>
<feature type="transmembrane region" description="Helical" evidence="5">
    <location>
        <begin position="281"/>
        <end position="299"/>
    </location>
</feature>
<dbReference type="EMBL" id="QZAV01000079">
    <property type="protein sequence ID" value="THX39175.1"/>
    <property type="molecule type" value="Genomic_DNA"/>
</dbReference>
<feature type="transmembrane region" description="Helical" evidence="5">
    <location>
        <begin position="384"/>
        <end position="403"/>
    </location>
</feature>
<feature type="non-terminal residue" evidence="7">
    <location>
        <position position="1"/>
    </location>
</feature>
<comment type="caution">
    <text evidence="7">The sequence shown here is derived from an EMBL/GenBank/DDBJ whole genome shotgun (WGS) entry which is preliminary data.</text>
</comment>
<dbReference type="GO" id="GO:0022857">
    <property type="term" value="F:transmembrane transporter activity"/>
    <property type="evidence" value="ECO:0007669"/>
    <property type="project" value="InterPro"/>
</dbReference>
<evidence type="ECO:0000256" key="2">
    <source>
        <dbReference type="ARBA" id="ARBA00022692"/>
    </source>
</evidence>
<dbReference type="SUPFAM" id="SSF103473">
    <property type="entry name" value="MFS general substrate transporter"/>
    <property type="match status" value="1"/>
</dbReference>
<feature type="transmembrane region" description="Helical" evidence="5">
    <location>
        <begin position="641"/>
        <end position="660"/>
    </location>
</feature>
<evidence type="ECO:0000313" key="8">
    <source>
        <dbReference type="Proteomes" id="UP000308953"/>
    </source>
</evidence>
<evidence type="ECO:0000313" key="7">
    <source>
        <dbReference type="EMBL" id="THX39175.1"/>
    </source>
</evidence>
<sequence length="708" mass="76492">LVLSPGLSVGRAHKLRHRYSSWRLPIEGKPEDRPHAGPGQLWRHLPHKRRILLSLEYLYPRIVSFNPSKSSTSSSLLEGDLNLKIPPHPIPLSLYTNTITMDKSNMSHTEVATFPDSHVVDSYAVDSKDEQVTVIGTMGQDPDHKTPVSWRAWAIVAICALAAFQNTYFGIAPAANQYAISGALQGTASERIWIVQAGAVPAIAFGPIFAIISDVYGRRNMILCAWVLFAVGSLVSMTATSMTAVIAGQVLSGVASGISGIMFAVASEVIPGAYRAYGQTIVSWVSGLSSLVALLPIGAATTADPVNGWRWVLRIKFMLECLIVIGFAALYFPPPRTAASKQSLGQKLKALDWIGYILLLGALVPFLMGFAWSGDSNYGWASKTHTVVPVVVGGVLFIVCLIYEWKGTKTGFLDHRLFQNGRNFPLCMILIAVEGSLFYLMNNIYPSQVNGIWETPGTIKANAYLLPFFMVITVVSPFLSVYVTKYRDVKWPIFIGFISFSASVIGLALSGTNGKLGLAFNGVGGLGFAPVLILIMVWVQNSTPPLFIGTASALTISSRTLGGTVGLGIANAIYGSLTNTQIPEAIVAAVAPLGFNPQHLGQLIGFYFSGQGLDNIPGINGQILGAGLEALHKTVAHAYKIVWLSFLPGCIIAAGICLFMRNSSERMNWVVDAPLETKSDVLSAKEQAFELHPPTLNDDIEIERVERR</sequence>